<dbReference type="NCBIfam" id="NF010448">
    <property type="entry name" value="PRK13874.1"/>
    <property type="match status" value="1"/>
</dbReference>
<evidence type="ECO:0000256" key="1">
    <source>
        <dbReference type="SAM" id="Coils"/>
    </source>
</evidence>
<feature type="coiled-coil region" evidence="1">
    <location>
        <begin position="52"/>
        <end position="86"/>
    </location>
</feature>
<keyword evidence="4" id="KW-1185">Reference proteome</keyword>
<proteinExistence type="predicted"/>
<reference evidence="3 4" key="1">
    <citation type="submission" date="2024-03" db="EMBL/GenBank/DDBJ databases">
        <authorList>
            <person name="Jo J.-H."/>
        </authorList>
    </citation>
    <scope>NUCLEOTIDE SEQUENCE [LARGE SCALE GENOMIC DNA]</scope>
    <source>
        <strain evidence="3 4">AS3R-12</strain>
    </source>
</reference>
<accession>A0ABU8SB71</accession>
<feature type="signal peptide" evidence="2">
    <location>
        <begin position="1"/>
        <end position="28"/>
    </location>
</feature>
<keyword evidence="1" id="KW-0175">Coiled coil</keyword>
<evidence type="ECO:0000313" key="3">
    <source>
        <dbReference type="EMBL" id="MEJ6011140.1"/>
    </source>
</evidence>
<dbReference type="InterPro" id="IPR014147">
    <property type="entry name" value="T4SS_TrbJ"/>
</dbReference>
<evidence type="ECO:0000256" key="2">
    <source>
        <dbReference type="SAM" id="SignalP"/>
    </source>
</evidence>
<dbReference type="NCBIfam" id="TIGR02780">
    <property type="entry name" value="TrbJ_Ti"/>
    <property type="match status" value="1"/>
</dbReference>
<dbReference type="EMBL" id="JBBHJY010000007">
    <property type="protein sequence ID" value="MEJ6011140.1"/>
    <property type="molecule type" value="Genomic_DNA"/>
</dbReference>
<dbReference type="RefSeq" id="WP_339968037.1">
    <property type="nucleotide sequence ID" value="NZ_JBBHJY010000007.1"/>
</dbReference>
<name>A0ABU8SB71_9SPHN</name>
<organism evidence="3 4">
    <name type="scientific">Novosphingobium aquae</name>
    <dbReference type="NCBI Taxonomy" id="3133435"/>
    <lineage>
        <taxon>Bacteria</taxon>
        <taxon>Pseudomonadati</taxon>
        <taxon>Pseudomonadota</taxon>
        <taxon>Alphaproteobacteria</taxon>
        <taxon>Sphingomonadales</taxon>
        <taxon>Sphingomonadaceae</taxon>
        <taxon>Novosphingobium</taxon>
    </lineage>
</organism>
<dbReference type="Proteomes" id="UP001379235">
    <property type="component" value="Unassembled WGS sequence"/>
</dbReference>
<sequence length="257" mass="27287">MKSSPAKQGSLRQALTAGAAILSLTATALVPAPACAQFGGIVYDPSNYAQNVLTAARTLEQINNQIRSLQNQATSLINEARNLASLPVTVLAPLQQQIQQTQALLGQAQRMAYNVQQIQTEFARQYKSMDLTTSQRTMVEGAESRWQNSVAAFEDALKVQAGAVANIEGTRNAVHDLVTASQSATGALQAAQAGNQLLAVQAQQLADLIASVTALGRAQTLDAANSAAAKAQAREQLRRFLTPGRGYVPTSVKIFRN</sequence>
<protein>
    <submittedName>
        <fullName evidence="3">P-type conjugative transfer protein TrbJ</fullName>
    </submittedName>
</protein>
<feature type="chain" id="PRO_5045766337" evidence="2">
    <location>
        <begin position="29"/>
        <end position="257"/>
    </location>
</feature>
<comment type="caution">
    <text evidence="3">The sequence shown here is derived from an EMBL/GenBank/DDBJ whole genome shotgun (WGS) entry which is preliminary data.</text>
</comment>
<evidence type="ECO:0000313" key="4">
    <source>
        <dbReference type="Proteomes" id="UP001379235"/>
    </source>
</evidence>
<gene>
    <name evidence="3" type="primary">trbJ</name>
    <name evidence="3" type="ORF">WG900_14550</name>
</gene>
<keyword evidence="2" id="KW-0732">Signal</keyword>